<keyword evidence="2" id="KW-0472">Membrane</keyword>
<dbReference type="Proteomes" id="UP000014540">
    <property type="component" value="Unassembled WGS sequence"/>
</dbReference>
<evidence type="ECO:0000256" key="1">
    <source>
        <dbReference type="SAM" id="MobiDB-lite"/>
    </source>
</evidence>
<organism evidence="3 4">
    <name type="scientific">Leptospira fainei serovar Hurstbridge str. BUT 6</name>
    <dbReference type="NCBI Taxonomy" id="1193011"/>
    <lineage>
        <taxon>Bacteria</taxon>
        <taxon>Pseudomonadati</taxon>
        <taxon>Spirochaetota</taxon>
        <taxon>Spirochaetia</taxon>
        <taxon>Leptospirales</taxon>
        <taxon>Leptospiraceae</taxon>
        <taxon>Leptospira</taxon>
    </lineage>
</organism>
<dbReference type="EMBL" id="AKWZ02000010">
    <property type="protein sequence ID" value="EPG73394.1"/>
    <property type="molecule type" value="Genomic_DNA"/>
</dbReference>
<feature type="region of interest" description="Disordered" evidence="1">
    <location>
        <begin position="191"/>
        <end position="211"/>
    </location>
</feature>
<evidence type="ECO:0000256" key="2">
    <source>
        <dbReference type="SAM" id="Phobius"/>
    </source>
</evidence>
<keyword evidence="2" id="KW-0812">Transmembrane</keyword>
<dbReference type="OrthoDB" id="312618at2"/>
<dbReference type="STRING" id="1193011.LEP1GSC058_3165"/>
<dbReference type="AlphaFoldDB" id="S3UYF4"/>
<accession>S3UYF4</accession>
<sequence length="606" mass="66678">MKKLLSKCAAIVRDSFRKFSYPQTSAVSWKWKIFGDPFVGIPAVIGICLLTFGAYMTMKGRHSIDSSINDPAFLISKDADLIIEVFRPETVMNEIAQTNLGKQFSEDGTFQKILTLPELRKVSSVLYLLEAKTGVLTEPSRLASLFDGPLAVALFPKSKWLLIGKASLKSKLGVSLLTAFNGETIVSSGKPDKEEIKANETQGEESSYGYAGGSQVTHSADDFVDQFAAGSETFGNIEAFRYEFGTGKVYVAILGDFIILTNSDDVLDESLSLAGSAKNSSIVNAKGFRALREESGKTEDNKILLYIGPNSMFAPLTRPFFNDSGAGLLLGWKDGQNLAGSLYRIGGNQSVSKDRKIANPSLGKILPKDANLVLYSDELKSSDLWTSLSSLNEDWADFSQAWEGFAKKADIQAAKFFGESPGISISFHGFENHQGMIYPRFGIGLPGTIKDDRLLRAFFKVGNLSKSNFQEVPLESYSIKNGGFYNPTTAKLGNWTFFASDRRSVEEAISSSKGNRPNQTDVLSVTETEELKEYPHHLTINVPAILTDLRTFYVYGSKDASEYSIKTVDRDIQPFLDKFSVFDRVILSFGNGPEDGSWGKMKVLNR</sequence>
<comment type="caution">
    <text evidence="3">The sequence shown here is derived from an EMBL/GenBank/DDBJ whole genome shotgun (WGS) entry which is preliminary data.</text>
</comment>
<reference evidence="3" key="1">
    <citation type="submission" date="2013-04" db="EMBL/GenBank/DDBJ databases">
        <authorList>
            <person name="Harkins D.M."/>
            <person name="Durkin A.S."/>
            <person name="Selengut J.D."/>
            <person name="Sanka R."/>
            <person name="DePew J."/>
            <person name="Purushe J."/>
            <person name="Ahmed A."/>
            <person name="van der Linden H."/>
            <person name="Goris M.G.A."/>
            <person name="Hartskeerl R.A."/>
            <person name="Vinetz J.M."/>
            <person name="Sutton G.G."/>
            <person name="Nelson W.C."/>
            <person name="Fouts D.E."/>
        </authorList>
    </citation>
    <scope>NUCLEOTIDE SEQUENCE [LARGE SCALE GENOMIC DNA]</scope>
    <source>
        <strain evidence="3">BUT 6</strain>
    </source>
</reference>
<evidence type="ECO:0000313" key="3">
    <source>
        <dbReference type="EMBL" id="EPG73394.1"/>
    </source>
</evidence>
<keyword evidence="2" id="KW-1133">Transmembrane helix</keyword>
<evidence type="ECO:0000313" key="4">
    <source>
        <dbReference type="Proteomes" id="UP000014540"/>
    </source>
</evidence>
<proteinExistence type="predicted"/>
<keyword evidence="4" id="KW-1185">Reference proteome</keyword>
<feature type="transmembrane region" description="Helical" evidence="2">
    <location>
        <begin position="38"/>
        <end position="58"/>
    </location>
</feature>
<protein>
    <submittedName>
        <fullName evidence="3">Uncharacterized protein</fullName>
    </submittedName>
</protein>
<gene>
    <name evidence="3" type="ORF">LEP1GSC058_3165</name>
</gene>
<dbReference type="RefSeq" id="WP_016549878.1">
    <property type="nucleotide sequence ID" value="NZ_AKWZ02000010.1"/>
</dbReference>
<name>S3UYF4_9LEPT</name>